<dbReference type="Proteomes" id="UP000517916">
    <property type="component" value="Unassembled WGS sequence"/>
</dbReference>
<dbReference type="EMBL" id="JACJID010000002">
    <property type="protein sequence ID" value="MBA8926082.1"/>
    <property type="molecule type" value="Genomic_DNA"/>
</dbReference>
<name>A0ABR6BGT1_9PSEU</name>
<comment type="similarity">
    <text evidence="1">Belongs to the UPF0145 family.</text>
</comment>
<comment type="caution">
    <text evidence="2">The sequence shown here is derived from an EMBL/GenBank/DDBJ whole genome shotgun (WGS) entry which is preliminary data.</text>
</comment>
<proteinExistence type="inferred from homology"/>
<reference evidence="2 3" key="1">
    <citation type="submission" date="2020-08" db="EMBL/GenBank/DDBJ databases">
        <title>Genomic Encyclopedia of Archaeal and Bacterial Type Strains, Phase II (KMG-II): from individual species to whole genera.</title>
        <authorList>
            <person name="Goeker M."/>
        </authorList>
    </citation>
    <scope>NUCLEOTIDE SEQUENCE [LARGE SCALE GENOMIC DNA]</scope>
    <source>
        <strain evidence="2 3">DSM 43850</strain>
    </source>
</reference>
<keyword evidence="3" id="KW-1185">Reference proteome</keyword>
<evidence type="ECO:0000313" key="2">
    <source>
        <dbReference type="EMBL" id="MBA8926082.1"/>
    </source>
</evidence>
<organism evidence="2 3">
    <name type="scientific">Kutzneria viridogrisea</name>
    <dbReference type="NCBI Taxonomy" id="47990"/>
    <lineage>
        <taxon>Bacteria</taxon>
        <taxon>Bacillati</taxon>
        <taxon>Actinomycetota</taxon>
        <taxon>Actinomycetes</taxon>
        <taxon>Pseudonocardiales</taxon>
        <taxon>Pseudonocardiaceae</taxon>
        <taxon>Kutzneria</taxon>
    </lineage>
</organism>
<dbReference type="PANTHER" id="PTHR34068">
    <property type="entry name" value="UPF0145 PROTEIN YBJQ"/>
    <property type="match status" value="1"/>
</dbReference>
<dbReference type="Gene3D" id="3.30.110.70">
    <property type="entry name" value="Hypothetical protein apc22750. Chain B"/>
    <property type="match status" value="2"/>
</dbReference>
<dbReference type="InterPro" id="IPR002765">
    <property type="entry name" value="UPF0145_YbjQ-like"/>
</dbReference>
<dbReference type="RefSeq" id="WP_025360642.1">
    <property type="nucleotide sequence ID" value="NZ_BAAABQ010000009.1"/>
</dbReference>
<evidence type="ECO:0000256" key="1">
    <source>
        <dbReference type="ARBA" id="ARBA00010751"/>
    </source>
</evidence>
<dbReference type="Pfam" id="PF01906">
    <property type="entry name" value="YbjQ_1"/>
    <property type="match status" value="2"/>
</dbReference>
<sequence>MSTPQGIPQDALNRLSHMRPGQQGSLFTSDLSVNEFLLVREAGFRPLGLVLGSSIYHVGFQLGRWNRNQELEVLSQAMYHARELAMTRMEAEAEVLGADGIVGVRLEIDFKQFGNDLAEFIAVGTAVKADEPGQWRNNTGKPFTSDLSGQDFWTLIQSGYAPLGMVMGTCVYHVAHQRFWQAIGNIGQNVEIPQFTEALYDARELAMSRMQAEAEQLAAEGIVGVQLLSLPHNWGGHTTEFFAIGTAIRPLREDHTIAKPQLVLPLTD</sequence>
<gene>
    <name evidence="2" type="ORF">BC739_003281</name>
</gene>
<evidence type="ECO:0000313" key="3">
    <source>
        <dbReference type="Proteomes" id="UP000517916"/>
    </source>
</evidence>
<accession>A0ABR6BGT1</accession>
<dbReference type="PANTHER" id="PTHR34068:SF2">
    <property type="entry name" value="UPF0145 PROTEIN SCO3412"/>
    <property type="match status" value="1"/>
</dbReference>
<protein>
    <submittedName>
        <fullName evidence="2">Uncharacterized protein YbjQ (UPF0145 family)</fullName>
    </submittedName>
</protein>
<dbReference type="SUPFAM" id="SSF117782">
    <property type="entry name" value="YbjQ-like"/>
    <property type="match status" value="2"/>
</dbReference>
<dbReference type="InterPro" id="IPR035439">
    <property type="entry name" value="UPF0145_dom_sf"/>
</dbReference>